<dbReference type="InterPro" id="IPR008927">
    <property type="entry name" value="6-PGluconate_DH-like_C_sf"/>
</dbReference>
<dbReference type="PROSITE" id="PS00895">
    <property type="entry name" value="3_HYDROXYISOBUT_DH"/>
    <property type="match status" value="1"/>
</dbReference>
<dbReference type="GO" id="GO:0016491">
    <property type="term" value="F:oxidoreductase activity"/>
    <property type="evidence" value="ECO:0007669"/>
    <property type="project" value="UniProtKB-KW"/>
</dbReference>
<organism evidence="6">
    <name type="scientific">marine metagenome</name>
    <dbReference type="NCBI Taxonomy" id="408172"/>
    <lineage>
        <taxon>unclassified sequences</taxon>
        <taxon>metagenomes</taxon>
        <taxon>ecological metagenomes</taxon>
    </lineage>
</organism>
<name>A0A381S476_9ZZZZ</name>
<dbReference type="InterPro" id="IPR015815">
    <property type="entry name" value="HIBADH-related"/>
</dbReference>
<keyword evidence="3" id="KW-0520">NAD</keyword>
<dbReference type="Gene3D" id="1.10.1040.10">
    <property type="entry name" value="N-(1-d-carboxylethyl)-l-norvaline Dehydrogenase, domain 2"/>
    <property type="match status" value="1"/>
</dbReference>
<dbReference type="InterPro" id="IPR029154">
    <property type="entry name" value="HIBADH-like_NADP-bd"/>
</dbReference>
<dbReference type="PIRSF" id="PIRSF000103">
    <property type="entry name" value="HIBADH"/>
    <property type="match status" value="1"/>
</dbReference>
<dbReference type="GO" id="GO:0050661">
    <property type="term" value="F:NADP binding"/>
    <property type="evidence" value="ECO:0007669"/>
    <property type="project" value="InterPro"/>
</dbReference>
<keyword evidence="2" id="KW-0560">Oxidoreductase</keyword>
<dbReference type="InterPro" id="IPR013328">
    <property type="entry name" value="6PGD_dom2"/>
</dbReference>
<evidence type="ECO:0000256" key="3">
    <source>
        <dbReference type="ARBA" id="ARBA00023027"/>
    </source>
</evidence>
<dbReference type="SUPFAM" id="SSF48179">
    <property type="entry name" value="6-phosphogluconate dehydrogenase C-terminal domain-like"/>
    <property type="match status" value="1"/>
</dbReference>
<sequence length="347" mass="37096">MGNAKYIICPNGHVNRHDVVNGCHQIRIEEFQMETVGFIGLGNMGGGMAGNIQKAGYPMVVHDINEGATRTFLEAGARLAGSPSDVASQCDVTFTSLPGPREVEAVAVGLEGVLQGAKPGSVYIDLSTSRPTLIRELEPKFREKGVHVLDAPVSGGKSGAQSRNLAVMVGGDKDVFERVKPLLDAFGDKVFYAGEIGAGSVAKLVHNMIGHGVRQAIAEGMTLGVKAGVDTEALWQCIRRGSLGRMNVLHEGFVRTVFKGEYEPAGFALNLARKDIGLATELAKEFNVPMPIANLSEQLAIQAVNRGWGNHDSTVVVRLQEEMADVEIRADVDVAKAARFISTHPDE</sequence>
<dbReference type="PANTHER" id="PTHR43060">
    <property type="entry name" value="3-HYDROXYISOBUTYRATE DEHYDROGENASE-LIKE 1, MITOCHONDRIAL-RELATED"/>
    <property type="match status" value="1"/>
</dbReference>
<protein>
    <recommendedName>
        <fullName evidence="7">6-phosphogluconate dehydrogenase NADP-binding domain-containing protein</fullName>
    </recommendedName>
</protein>
<dbReference type="Pfam" id="PF03446">
    <property type="entry name" value="NAD_binding_2"/>
    <property type="match status" value="1"/>
</dbReference>
<evidence type="ECO:0000259" key="5">
    <source>
        <dbReference type="Pfam" id="PF14833"/>
    </source>
</evidence>
<reference evidence="6" key="1">
    <citation type="submission" date="2018-05" db="EMBL/GenBank/DDBJ databases">
        <authorList>
            <person name="Lanie J.A."/>
            <person name="Ng W.-L."/>
            <person name="Kazmierczak K.M."/>
            <person name="Andrzejewski T.M."/>
            <person name="Davidsen T.M."/>
            <person name="Wayne K.J."/>
            <person name="Tettelin H."/>
            <person name="Glass J.I."/>
            <person name="Rusch D."/>
            <person name="Podicherti R."/>
            <person name="Tsui H.-C.T."/>
            <person name="Winkler M.E."/>
        </authorList>
    </citation>
    <scope>NUCLEOTIDE SEQUENCE</scope>
</reference>
<feature type="domain" description="3-hydroxyisobutyrate dehydrogenase-like NAD-binding" evidence="5">
    <location>
        <begin position="197"/>
        <end position="319"/>
    </location>
</feature>
<evidence type="ECO:0000259" key="4">
    <source>
        <dbReference type="Pfam" id="PF03446"/>
    </source>
</evidence>
<accession>A0A381S476</accession>
<dbReference type="PANTHER" id="PTHR43060:SF15">
    <property type="entry name" value="3-HYDROXYISOBUTYRATE DEHYDROGENASE-LIKE 1, MITOCHONDRIAL-RELATED"/>
    <property type="match status" value="1"/>
</dbReference>
<feature type="domain" description="6-phosphogluconate dehydrogenase NADP-binding" evidence="4">
    <location>
        <begin position="35"/>
        <end position="194"/>
    </location>
</feature>
<dbReference type="SUPFAM" id="SSF51735">
    <property type="entry name" value="NAD(P)-binding Rossmann-fold domains"/>
    <property type="match status" value="1"/>
</dbReference>
<evidence type="ECO:0000313" key="6">
    <source>
        <dbReference type="EMBL" id="SUZ98234.1"/>
    </source>
</evidence>
<dbReference type="InterPro" id="IPR036291">
    <property type="entry name" value="NAD(P)-bd_dom_sf"/>
</dbReference>
<comment type="similarity">
    <text evidence="1">Belongs to the HIBADH-related family.</text>
</comment>
<evidence type="ECO:0008006" key="7">
    <source>
        <dbReference type="Google" id="ProtNLM"/>
    </source>
</evidence>
<dbReference type="Pfam" id="PF14833">
    <property type="entry name" value="NAD_binding_11"/>
    <property type="match status" value="1"/>
</dbReference>
<dbReference type="EMBL" id="UINC01002585">
    <property type="protein sequence ID" value="SUZ98234.1"/>
    <property type="molecule type" value="Genomic_DNA"/>
</dbReference>
<evidence type="ECO:0000256" key="2">
    <source>
        <dbReference type="ARBA" id="ARBA00023002"/>
    </source>
</evidence>
<proteinExistence type="inferred from homology"/>
<dbReference type="InterPro" id="IPR006115">
    <property type="entry name" value="6PGDH_NADP-bd"/>
</dbReference>
<evidence type="ECO:0000256" key="1">
    <source>
        <dbReference type="ARBA" id="ARBA00009080"/>
    </source>
</evidence>
<dbReference type="InterPro" id="IPR002204">
    <property type="entry name" value="3-OH-isobutyrate_DH-rel_CS"/>
</dbReference>
<dbReference type="Gene3D" id="3.40.50.720">
    <property type="entry name" value="NAD(P)-binding Rossmann-like Domain"/>
    <property type="match status" value="1"/>
</dbReference>
<dbReference type="AlphaFoldDB" id="A0A381S476"/>
<gene>
    <name evidence="6" type="ORF">METZ01_LOCUS51088</name>
</gene>
<dbReference type="GO" id="GO:0051287">
    <property type="term" value="F:NAD binding"/>
    <property type="evidence" value="ECO:0007669"/>
    <property type="project" value="InterPro"/>
</dbReference>